<evidence type="ECO:0000259" key="2">
    <source>
        <dbReference type="PROSITE" id="PS50157"/>
    </source>
</evidence>
<sequence>MAMNSTKSNNFSTTLFPLLASNAVQKSEALTVKGMSQLGLNQRVKSLRKISLATKRRPVMFHGGLSAAEKGKGKEVLRAHFSGLSPTSLRVDGGDTESILRASKIVREKLEHAVCNTRTQESNKKAKEMLQAKLLSASAFTSESDSVGETSSTQLAIIAPTQRGSFMNHFAYPFPNCSSSHLSQADTEVDKSITLCATPLSVCFPHESVYGAKKTRNRSVGEAVEDVCGGRDDESEYDGRMHSNPYKKNGPYTCPKCGCVFETSQRFAAHVSSRHYRYETKSERKKRMMAKIRRRSLRLEWENGALTVVADDAPRTNSSVFGFAGNNTNVAPATAPVEVKIENESGVRLQLAPPPGWSKVTAATPQSAGAVRIKMEPLDN</sequence>
<keyword evidence="1" id="KW-0862">Zinc</keyword>
<gene>
    <name evidence="3" type="ORF">DEO72_LG9g709</name>
</gene>
<keyword evidence="4" id="KW-1185">Reference proteome</keyword>
<protein>
    <recommendedName>
        <fullName evidence="2">C2H2-type domain-containing protein</fullName>
    </recommendedName>
</protein>
<dbReference type="PROSITE" id="PS00028">
    <property type="entry name" value="ZINC_FINGER_C2H2_1"/>
    <property type="match status" value="1"/>
</dbReference>
<reference evidence="3 4" key="1">
    <citation type="submission" date="2019-04" db="EMBL/GenBank/DDBJ databases">
        <title>An improved genome assembly and genetic linkage map for asparagus bean, Vigna unguiculata ssp. sesquipedialis.</title>
        <authorList>
            <person name="Xia Q."/>
            <person name="Zhang R."/>
            <person name="Dong Y."/>
        </authorList>
    </citation>
    <scope>NUCLEOTIDE SEQUENCE [LARGE SCALE GENOMIC DNA]</scope>
    <source>
        <tissue evidence="3">Leaf</tissue>
    </source>
</reference>
<dbReference type="InterPro" id="IPR013087">
    <property type="entry name" value="Znf_C2H2_type"/>
</dbReference>
<evidence type="ECO:0000256" key="1">
    <source>
        <dbReference type="PROSITE-ProRule" id="PRU00042"/>
    </source>
</evidence>
<keyword evidence="1" id="KW-0863">Zinc-finger</keyword>
<dbReference type="OrthoDB" id="1414247at2759"/>
<dbReference type="Gramene" id="Vigun07g292800.1.v1.2">
    <property type="protein sequence ID" value="Vigun07g292800.1.v1.2.CDS.1"/>
    <property type="gene ID" value="Vigun07g292800.v1.2"/>
</dbReference>
<dbReference type="EMBL" id="CP039353">
    <property type="protein sequence ID" value="QCE05704.1"/>
    <property type="molecule type" value="Genomic_DNA"/>
</dbReference>
<keyword evidence="1" id="KW-0479">Metal-binding</keyword>
<dbReference type="AlphaFoldDB" id="A0A4D6MYD7"/>
<feature type="domain" description="C2H2-type" evidence="2">
    <location>
        <begin position="252"/>
        <end position="280"/>
    </location>
</feature>
<evidence type="ECO:0000313" key="4">
    <source>
        <dbReference type="Proteomes" id="UP000501690"/>
    </source>
</evidence>
<organism evidence="3 4">
    <name type="scientific">Vigna unguiculata</name>
    <name type="common">Cowpea</name>
    <dbReference type="NCBI Taxonomy" id="3917"/>
    <lineage>
        <taxon>Eukaryota</taxon>
        <taxon>Viridiplantae</taxon>
        <taxon>Streptophyta</taxon>
        <taxon>Embryophyta</taxon>
        <taxon>Tracheophyta</taxon>
        <taxon>Spermatophyta</taxon>
        <taxon>Magnoliopsida</taxon>
        <taxon>eudicotyledons</taxon>
        <taxon>Gunneridae</taxon>
        <taxon>Pentapetalae</taxon>
        <taxon>rosids</taxon>
        <taxon>fabids</taxon>
        <taxon>Fabales</taxon>
        <taxon>Fabaceae</taxon>
        <taxon>Papilionoideae</taxon>
        <taxon>50 kb inversion clade</taxon>
        <taxon>NPAAA clade</taxon>
        <taxon>indigoferoid/millettioid clade</taxon>
        <taxon>Phaseoleae</taxon>
        <taxon>Vigna</taxon>
    </lineage>
</organism>
<dbReference type="PROSITE" id="PS50157">
    <property type="entry name" value="ZINC_FINGER_C2H2_2"/>
    <property type="match status" value="1"/>
</dbReference>
<dbReference type="GO" id="GO:0008270">
    <property type="term" value="F:zinc ion binding"/>
    <property type="evidence" value="ECO:0007669"/>
    <property type="project" value="UniProtKB-KW"/>
</dbReference>
<accession>A0A4D6MYD7</accession>
<dbReference type="Proteomes" id="UP000501690">
    <property type="component" value="Linkage Group LG9"/>
</dbReference>
<proteinExistence type="predicted"/>
<evidence type="ECO:0000313" key="3">
    <source>
        <dbReference type="EMBL" id="QCE05704.1"/>
    </source>
</evidence>
<name>A0A4D6MYD7_VIGUN</name>